<sequence length="90" mass="10369">MDNKEVIISFKKSKIAKKKSCTSNHPLSQHQRIYKVCEKEGFEWKLAREIHHKNATLETAYLFSYALGGQKVIKFVISIPLSTCKPQSMK</sequence>
<reference evidence="1 2" key="1">
    <citation type="submission" date="2024-01" db="EMBL/GenBank/DDBJ databases">
        <authorList>
            <person name="Waweru B."/>
        </authorList>
    </citation>
    <scope>NUCLEOTIDE SEQUENCE [LARGE SCALE GENOMIC DNA]</scope>
</reference>
<evidence type="ECO:0000313" key="1">
    <source>
        <dbReference type="EMBL" id="CAK7339668.1"/>
    </source>
</evidence>
<protein>
    <submittedName>
        <fullName evidence="1">Uncharacterized protein</fullName>
    </submittedName>
</protein>
<proteinExistence type="predicted"/>
<accession>A0AAV1RVK6</accession>
<keyword evidence="2" id="KW-1185">Reference proteome</keyword>
<organism evidence="1 2">
    <name type="scientific">Dovyalis caffra</name>
    <dbReference type="NCBI Taxonomy" id="77055"/>
    <lineage>
        <taxon>Eukaryota</taxon>
        <taxon>Viridiplantae</taxon>
        <taxon>Streptophyta</taxon>
        <taxon>Embryophyta</taxon>
        <taxon>Tracheophyta</taxon>
        <taxon>Spermatophyta</taxon>
        <taxon>Magnoliopsida</taxon>
        <taxon>eudicotyledons</taxon>
        <taxon>Gunneridae</taxon>
        <taxon>Pentapetalae</taxon>
        <taxon>rosids</taxon>
        <taxon>fabids</taxon>
        <taxon>Malpighiales</taxon>
        <taxon>Salicaceae</taxon>
        <taxon>Flacourtieae</taxon>
        <taxon>Dovyalis</taxon>
    </lineage>
</organism>
<dbReference type="Proteomes" id="UP001314170">
    <property type="component" value="Unassembled WGS sequence"/>
</dbReference>
<dbReference type="AlphaFoldDB" id="A0AAV1RVK6"/>
<name>A0AAV1RVK6_9ROSI</name>
<gene>
    <name evidence="1" type="ORF">DCAF_LOCUS14726</name>
</gene>
<dbReference type="EMBL" id="CAWUPB010001158">
    <property type="protein sequence ID" value="CAK7339668.1"/>
    <property type="molecule type" value="Genomic_DNA"/>
</dbReference>
<comment type="caution">
    <text evidence="1">The sequence shown here is derived from an EMBL/GenBank/DDBJ whole genome shotgun (WGS) entry which is preliminary data.</text>
</comment>
<evidence type="ECO:0000313" key="2">
    <source>
        <dbReference type="Proteomes" id="UP001314170"/>
    </source>
</evidence>